<reference evidence="6 7" key="1">
    <citation type="submission" date="2015-07" db="EMBL/GenBank/DDBJ databases">
        <title>Genome sequence of Ornatilinea apprima DSM 23815.</title>
        <authorList>
            <person name="Hemp J."/>
            <person name="Ward L.M."/>
            <person name="Pace L.A."/>
            <person name="Fischer W.W."/>
        </authorList>
    </citation>
    <scope>NUCLEOTIDE SEQUENCE [LARGE SCALE GENOMIC DNA]</scope>
    <source>
        <strain evidence="6 7">P3M-1</strain>
    </source>
</reference>
<dbReference type="PANTHER" id="PTHR37469">
    <property type="entry name" value="CELLOBIONIC ACID PHOSPHORYLASE-RELATED"/>
    <property type="match status" value="1"/>
</dbReference>
<dbReference type="PANTHER" id="PTHR37469:SF2">
    <property type="entry name" value="CELLOBIONIC ACID PHOSPHORYLASE"/>
    <property type="match status" value="1"/>
</dbReference>
<dbReference type="InterPro" id="IPR008928">
    <property type="entry name" value="6-hairpin_glycosidase_sf"/>
</dbReference>
<accession>A0A0P6XFS6</accession>
<comment type="caution">
    <text evidence="6">The sequence shown here is derived from an EMBL/GenBank/DDBJ whole genome shotgun (WGS) entry which is preliminary data.</text>
</comment>
<dbReference type="InterPro" id="IPR052047">
    <property type="entry name" value="GH94_Enzymes"/>
</dbReference>
<dbReference type="SUPFAM" id="SSF48208">
    <property type="entry name" value="Six-hairpin glycosidases"/>
    <property type="match status" value="1"/>
</dbReference>
<dbReference type="SUPFAM" id="SSF74650">
    <property type="entry name" value="Galactose mutarotase-like"/>
    <property type="match status" value="1"/>
</dbReference>
<dbReference type="InterPro" id="IPR037018">
    <property type="entry name" value="GH65_N"/>
</dbReference>
<dbReference type="RefSeq" id="WP_075061648.1">
    <property type="nucleotide sequence ID" value="NZ_LGCL01000015.1"/>
</dbReference>
<dbReference type="GO" id="GO:0016757">
    <property type="term" value="F:glycosyltransferase activity"/>
    <property type="evidence" value="ECO:0007669"/>
    <property type="project" value="UniProtKB-KW"/>
</dbReference>
<dbReference type="InterPro" id="IPR005194">
    <property type="entry name" value="Glyco_hydro_65_C"/>
</dbReference>
<dbReference type="Pfam" id="PF06165">
    <property type="entry name" value="GH94_b-supersand"/>
    <property type="match status" value="1"/>
</dbReference>
<dbReference type="InterPro" id="IPR012341">
    <property type="entry name" value="6hp_glycosidase-like_sf"/>
</dbReference>
<sequence>MKYGYFDEERHEYVITTPKTPVKWINYVGTLAFGGFVDQTGGALLCKGDPALNRITKYIPQLPAADFRGETLYLRVREADGYRLVTPYFTPCLSPYTRYECRVGQGVSTFVFENGALRVVTRVFVPQGAPCEVRDVEITNLAGWPLTLDAIPVVEYSHFDALKQFTNADWVPQTMQSRWVQDAERGVLLQYAFMKKDTAVNFFTASWPSSSFESDRKRFLGDNEYGTWAHPLSLDGDELSNGEALRGDNIGALMLHLGSLQPNESRRFVTLLGQVAQASDALELLGRYSSAAQVEAALAEIKAFWAAYFDKQQVQTPDAAFNAMLNTHNPHQCYITKNWSRDLSLYQLGFGGRGIGFRDSSQDVMGVLAQAPGEAKALMCNLLSVQTPAGSAMHQFYASTMEANAGDSREVPNAPHYYSDDHLWMVLAVCAYLKETGDFAFLREELPFYEEGLAVEKRQRGSVMEHIRRGLEFTWRDVGAHGLPLLGFADWNDTVNLPRGAESLFTAHLFGAALREWIGLLGYLGDEDAARHYEAYYQEMRARVEQHAWDGAWYVRYFDAQGSPLGSAKNQYGQIFLNGQSWAVLSGFASTERAEQALQSVRERLNTPRGVKLSAPGYTGFDPRLGGVSTYPPGAKENGGIFLHSNPWLVIAETRLGHGDQAYEYYRQINPAAKNDELDGYECEPYVYPQNVLGDEHPQFGLARNTWLSGTASWMYQAATKHILGIQPDYDGLRIDPCIPAEWDGFSVRREFRGCRYEIRVKNPRGLHRGVPHLLVDGARIEGNQAPIFQDSNVHIIEASLGA</sequence>
<dbReference type="GO" id="GO:0005975">
    <property type="term" value="P:carbohydrate metabolic process"/>
    <property type="evidence" value="ECO:0007669"/>
    <property type="project" value="InterPro"/>
</dbReference>
<protein>
    <submittedName>
        <fullName evidence="6">Glycosyl transferase</fullName>
    </submittedName>
</protein>
<evidence type="ECO:0000313" key="6">
    <source>
        <dbReference type="EMBL" id="KPL79035.1"/>
    </source>
</evidence>
<dbReference type="Gene3D" id="1.50.10.10">
    <property type="match status" value="1"/>
</dbReference>
<dbReference type="PATRIC" id="fig|1134406.4.peg.126"/>
<dbReference type="Gene3D" id="1.20.890.20">
    <property type="entry name" value="mpn423 like domain"/>
    <property type="match status" value="1"/>
</dbReference>
<dbReference type="InterPro" id="IPR033432">
    <property type="entry name" value="GH94_catalytic"/>
</dbReference>
<keyword evidence="2 6" id="KW-0808">Transferase</keyword>
<evidence type="ECO:0000313" key="7">
    <source>
        <dbReference type="Proteomes" id="UP000050417"/>
    </source>
</evidence>
<dbReference type="InterPro" id="IPR010383">
    <property type="entry name" value="Glyco_hydrolase_94_b-supersand"/>
</dbReference>
<evidence type="ECO:0000256" key="2">
    <source>
        <dbReference type="ARBA" id="ARBA00022679"/>
    </source>
</evidence>
<dbReference type="Pfam" id="PF03633">
    <property type="entry name" value="Glyco_hydro_65C"/>
    <property type="match status" value="1"/>
</dbReference>
<dbReference type="EMBL" id="LGCL01000015">
    <property type="protein sequence ID" value="KPL79035.1"/>
    <property type="molecule type" value="Genomic_DNA"/>
</dbReference>
<feature type="domain" description="Glycoside hydrolase family 65 C-terminal" evidence="3">
    <location>
        <begin position="731"/>
        <end position="762"/>
    </location>
</feature>
<dbReference type="AlphaFoldDB" id="A0A0P6XFS6"/>
<dbReference type="OrthoDB" id="9769991at2"/>
<evidence type="ECO:0000259" key="5">
    <source>
        <dbReference type="Pfam" id="PF17167"/>
    </source>
</evidence>
<dbReference type="Gene3D" id="2.60.420.10">
    <property type="entry name" value="Maltose phosphorylase, domain 3"/>
    <property type="match status" value="1"/>
</dbReference>
<dbReference type="Pfam" id="PF17167">
    <property type="entry name" value="Glyco_hydro_94"/>
    <property type="match status" value="1"/>
</dbReference>
<proteinExistence type="predicted"/>
<dbReference type="GO" id="GO:0030246">
    <property type="term" value="F:carbohydrate binding"/>
    <property type="evidence" value="ECO:0007669"/>
    <property type="project" value="InterPro"/>
</dbReference>
<evidence type="ECO:0000256" key="1">
    <source>
        <dbReference type="ARBA" id="ARBA00022676"/>
    </source>
</evidence>
<evidence type="ECO:0000259" key="4">
    <source>
        <dbReference type="Pfam" id="PF06165"/>
    </source>
</evidence>
<organism evidence="6 7">
    <name type="scientific">Ornatilinea apprima</name>
    <dbReference type="NCBI Taxonomy" id="1134406"/>
    <lineage>
        <taxon>Bacteria</taxon>
        <taxon>Bacillati</taxon>
        <taxon>Chloroflexota</taxon>
        <taxon>Anaerolineae</taxon>
        <taxon>Anaerolineales</taxon>
        <taxon>Anaerolineaceae</taxon>
        <taxon>Ornatilinea</taxon>
    </lineage>
</organism>
<gene>
    <name evidence="6" type="ORF">ADN00_03860</name>
</gene>
<dbReference type="Gene3D" id="2.70.98.40">
    <property type="entry name" value="Glycoside hydrolase, family 65, N-terminal domain"/>
    <property type="match status" value="1"/>
</dbReference>
<evidence type="ECO:0000259" key="3">
    <source>
        <dbReference type="Pfam" id="PF03633"/>
    </source>
</evidence>
<feature type="domain" description="Glycosyl hydrolase 94 supersandwich" evidence="4">
    <location>
        <begin position="12"/>
        <end position="290"/>
    </location>
</feature>
<keyword evidence="1" id="KW-0328">Glycosyltransferase</keyword>
<dbReference type="InterPro" id="IPR011013">
    <property type="entry name" value="Gal_mutarotase_sf_dom"/>
</dbReference>
<name>A0A0P6XFS6_9CHLR</name>
<dbReference type="Proteomes" id="UP000050417">
    <property type="component" value="Unassembled WGS sequence"/>
</dbReference>
<keyword evidence="7" id="KW-1185">Reference proteome</keyword>
<feature type="domain" description="Glycosyl hydrolase 94 catalytic" evidence="5">
    <location>
        <begin position="304"/>
        <end position="725"/>
    </location>
</feature>
<dbReference type="STRING" id="1134406.ADN00_03860"/>